<dbReference type="SMART" id="SM01052">
    <property type="entry name" value="CAP_GLY"/>
    <property type="match status" value="1"/>
</dbReference>
<dbReference type="STRING" id="1076872.G8ZPR9"/>
<keyword evidence="5" id="KW-1185">Reference proteome</keyword>
<sequence>MVKLLVDSDLCSVVKDIPQDASMAFLCDRIYPLTGIAPEDMQLTIEDQQGKILKSVKPLTAINSFPLKEYSGVSRIVVVDTNASSMANQLRQSDADVDAFTLSEADYAQRNDSVMAWKARNKLGRFDPEYQQRLNADRAVQESKLRSLQVGERCSVQSSDQPERRGWLRFVGKVPEISATEVWCGVQFDEPAGRNDGSFKGVVYFGPVGPNYGGFVKPSNVTTGPNFVPLEADFEWDDQEV</sequence>
<dbReference type="RefSeq" id="XP_003679824.1">
    <property type="nucleotide sequence ID" value="XM_003679776.1"/>
</dbReference>
<evidence type="ECO:0000256" key="2">
    <source>
        <dbReference type="ARBA" id="ARBA00022490"/>
    </source>
</evidence>
<dbReference type="SUPFAM" id="SSF74924">
    <property type="entry name" value="Cap-Gly domain"/>
    <property type="match status" value="1"/>
</dbReference>
<dbReference type="PANTHER" id="PTHR18916">
    <property type="entry name" value="DYNACTIN 1-RELATED MICROTUBULE-BINDING"/>
    <property type="match status" value="1"/>
</dbReference>
<dbReference type="HOGENOM" id="CLU_067577_2_0_1"/>
<evidence type="ECO:0000313" key="5">
    <source>
        <dbReference type="Proteomes" id="UP000005627"/>
    </source>
</evidence>
<comment type="subcellular location">
    <subcellularLocation>
        <location evidence="1">Cytoplasm</location>
    </subcellularLocation>
</comment>
<dbReference type="FunCoup" id="G8ZPR9">
    <property type="interactions" value="749"/>
</dbReference>
<dbReference type="GO" id="GO:0005737">
    <property type="term" value="C:cytoplasm"/>
    <property type="evidence" value="ECO:0007669"/>
    <property type="project" value="UniProtKB-SubCell"/>
</dbReference>
<dbReference type="EMBL" id="HE616743">
    <property type="protein sequence ID" value="CCE90613.1"/>
    <property type="molecule type" value="Genomic_DNA"/>
</dbReference>
<evidence type="ECO:0000313" key="4">
    <source>
        <dbReference type="EMBL" id="CCE90613.1"/>
    </source>
</evidence>
<dbReference type="Gene3D" id="2.30.30.190">
    <property type="entry name" value="CAP Gly-rich-like domain"/>
    <property type="match status" value="1"/>
</dbReference>
<dbReference type="Proteomes" id="UP000005627">
    <property type="component" value="Chromosome 2"/>
</dbReference>
<evidence type="ECO:0000256" key="1">
    <source>
        <dbReference type="ARBA" id="ARBA00004496"/>
    </source>
</evidence>
<dbReference type="InterPro" id="IPR036859">
    <property type="entry name" value="CAP-Gly_dom_sf"/>
</dbReference>
<dbReference type="GO" id="GO:0005634">
    <property type="term" value="C:nucleus"/>
    <property type="evidence" value="ECO:0007669"/>
    <property type="project" value="TreeGrafter"/>
</dbReference>
<gene>
    <name evidence="4" type="primary">TDEL0B04840</name>
    <name evidence="4" type="ORF">TDEL_0B04840</name>
</gene>
<feature type="domain" description="CAP-Gly" evidence="3">
    <location>
        <begin position="182"/>
        <end position="217"/>
    </location>
</feature>
<dbReference type="OrthoDB" id="5295208at2759"/>
<dbReference type="GeneID" id="11504771"/>
<dbReference type="InParanoid" id="G8ZPR9"/>
<dbReference type="KEGG" id="tdl:TDEL_0B04840"/>
<name>G8ZPR9_TORDE</name>
<dbReference type="PROSITE" id="PS50245">
    <property type="entry name" value="CAP_GLY_2"/>
    <property type="match status" value="1"/>
</dbReference>
<dbReference type="GO" id="GO:0007023">
    <property type="term" value="P:post-chaperonin tubulin folding pathway"/>
    <property type="evidence" value="ECO:0007669"/>
    <property type="project" value="EnsemblFungi"/>
</dbReference>
<accession>G8ZPR9</accession>
<evidence type="ECO:0000259" key="3">
    <source>
        <dbReference type="PROSITE" id="PS50245"/>
    </source>
</evidence>
<protein>
    <recommendedName>
        <fullName evidence="3">CAP-Gly domain-containing protein</fullName>
    </recommendedName>
</protein>
<dbReference type="AlphaFoldDB" id="G8ZPR9"/>
<dbReference type="GO" id="GO:0031122">
    <property type="term" value="P:cytoplasmic microtubule organization"/>
    <property type="evidence" value="ECO:0007669"/>
    <property type="project" value="TreeGrafter"/>
</dbReference>
<dbReference type="GO" id="GO:0035371">
    <property type="term" value="C:microtubule plus-end"/>
    <property type="evidence" value="ECO:0007669"/>
    <property type="project" value="TreeGrafter"/>
</dbReference>
<keyword evidence="2" id="KW-0963">Cytoplasm</keyword>
<dbReference type="InterPro" id="IPR000938">
    <property type="entry name" value="CAP-Gly_domain"/>
</dbReference>
<dbReference type="GO" id="GO:0051010">
    <property type="term" value="F:microtubule plus-end binding"/>
    <property type="evidence" value="ECO:0007669"/>
    <property type="project" value="TreeGrafter"/>
</dbReference>
<dbReference type="PANTHER" id="PTHR18916:SF85">
    <property type="entry name" value="TUBULIN-FOLDING COFACTOR B"/>
    <property type="match status" value="1"/>
</dbReference>
<reference evidence="4 5" key="1">
    <citation type="journal article" date="2011" name="Proc. Natl. Acad. Sci. U.S.A.">
        <title>Evolutionary erosion of yeast sex chromosomes by mating-type switching accidents.</title>
        <authorList>
            <person name="Gordon J.L."/>
            <person name="Armisen D."/>
            <person name="Proux-Wera E."/>
            <person name="Oheigeartaigh S.S."/>
            <person name="Byrne K.P."/>
            <person name="Wolfe K.H."/>
        </authorList>
    </citation>
    <scope>NUCLEOTIDE SEQUENCE [LARGE SCALE GENOMIC DNA]</scope>
    <source>
        <strain evidence="5">ATCC 10662 / CBS 1146 / NBRC 0425 / NCYC 2629 / NRRL Y-866</strain>
    </source>
</reference>
<proteinExistence type="predicted"/>
<organism evidence="4 5">
    <name type="scientific">Torulaspora delbrueckii</name>
    <name type="common">Yeast</name>
    <name type="synonym">Candida colliculosa</name>
    <dbReference type="NCBI Taxonomy" id="4950"/>
    <lineage>
        <taxon>Eukaryota</taxon>
        <taxon>Fungi</taxon>
        <taxon>Dikarya</taxon>
        <taxon>Ascomycota</taxon>
        <taxon>Saccharomycotina</taxon>
        <taxon>Saccharomycetes</taxon>
        <taxon>Saccharomycetales</taxon>
        <taxon>Saccharomycetaceae</taxon>
        <taxon>Torulaspora</taxon>
    </lineage>
</organism>
<dbReference type="Pfam" id="PF01302">
    <property type="entry name" value="CAP_GLY"/>
    <property type="match status" value="1"/>
</dbReference>
<dbReference type="eggNOG" id="KOG3206">
    <property type="taxonomic scope" value="Eukaryota"/>
</dbReference>
<dbReference type="GO" id="GO:0043014">
    <property type="term" value="F:alpha-tubulin binding"/>
    <property type="evidence" value="ECO:0007669"/>
    <property type="project" value="EnsemblFungi"/>
</dbReference>